<sequence length="123" mass="13331">MKPNLSYVFALSFFVFASTSAPLAAQAMPAAKDGNSQVQPRAGREAPHGYESAGTPDRVIKLGTGKTRSVRVHRLETVRIVDGERSITWTFDTLGLPLIPLSKLLPGAADITIYVEENPMYAN</sequence>
<protein>
    <recommendedName>
        <fullName evidence="5">CzcE family metal-binding protein</fullName>
    </recommendedName>
</protein>
<proteinExistence type="predicted"/>
<evidence type="ECO:0000313" key="4">
    <source>
        <dbReference type="Proteomes" id="UP000180246"/>
    </source>
</evidence>
<gene>
    <name evidence="3" type="ORF">LO55_4137</name>
</gene>
<evidence type="ECO:0008006" key="5">
    <source>
        <dbReference type="Google" id="ProtNLM"/>
    </source>
</evidence>
<dbReference type="InterPro" id="IPR031560">
    <property type="entry name" value="CzcE"/>
</dbReference>
<dbReference type="RefSeq" id="WP_083415467.1">
    <property type="nucleotide sequence ID" value="NZ_JRYB01000001.1"/>
</dbReference>
<evidence type="ECO:0000256" key="1">
    <source>
        <dbReference type="SAM" id="MobiDB-lite"/>
    </source>
</evidence>
<dbReference type="Pfam" id="PF16986">
    <property type="entry name" value="CzcE"/>
    <property type="match status" value="1"/>
</dbReference>
<dbReference type="Proteomes" id="UP000180246">
    <property type="component" value="Unassembled WGS sequence"/>
</dbReference>
<feature type="chain" id="PRO_5010287832" description="CzcE family metal-binding protein" evidence="2">
    <location>
        <begin position="18"/>
        <end position="123"/>
    </location>
</feature>
<name>A0A1S2NGE6_9BURK</name>
<evidence type="ECO:0000313" key="3">
    <source>
        <dbReference type="EMBL" id="OIJ43784.1"/>
    </source>
</evidence>
<feature type="signal peptide" evidence="2">
    <location>
        <begin position="1"/>
        <end position="17"/>
    </location>
</feature>
<dbReference type="EMBL" id="JRYB01000001">
    <property type="protein sequence ID" value="OIJ43784.1"/>
    <property type="molecule type" value="Genomic_DNA"/>
</dbReference>
<dbReference type="InterPro" id="IPR038674">
    <property type="entry name" value="CzcE_sf"/>
</dbReference>
<organism evidence="3 4">
    <name type="scientific">Massilia timonae</name>
    <dbReference type="NCBI Taxonomy" id="47229"/>
    <lineage>
        <taxon>Bacteria</taxon>
        <taxon>Pseudomonadati</taxon>
        <taxon>Pseudomonadota</taxon>
        <taxon>Betaproteobacteria</taxon>
        <taxon>Burkholderiales</taxon>
        <taxon>Oxalobacteraceae</taxon>
        <taxon>Telluria group</taxon>
        <taxon>Massilia</taxon>
    </lineage>
</organism>
<reference evidence="3 4" key="1">
    <citation type="submission" date="2014-10" db="EMBL/GenBank/DDBJ databases">
        <authorList>
            <person name="Seo M.-J."/>
            <person name="Seok Y.J."/>
            <person name="Cha I.-T."/>
        </authorList>
    </citation>
    <scope>NUCLEOTIDE SEQUENCE [LARGE SCALE GENOMIC DNA]</scope>
    <source>
        <strain evidence="3 4">NEU</strain>
    </source>
</reference>
<dbReference type="Gene3D" id="2.60.40.2280">
    <property type="entry name" value="Heavy-metal resistance protein CzcE"/>
    <property type="match status" value="1"/>
</dbReference>
<keyword evidence="2" id="KW-0732">Signal</keyword>
<evidence type="ECO:0000256" key="2">
    <source>
        <dbReference type="SAM" id="SignalP"/>
    </source>
</evidence>
<dbReference type="AlphaFoldDB" id="A0A1S2NGE6"/>
<accession>A0A1S2NGE6</accession>
<feature type="region of interest" description="Disordered" evidence="1">
    <location>
        <begin position="32"/>
        <end position="58"/>
    </location>
</feature>
<comment type="caution">
    <text evidence="3">The sequence shown here is derived from an EMBL/GenBank/DDBJ whole genome shotgun (WGS) entry which is preliminary data.</text>
</comment>